<dbReference type="InterPro" id="IPR036388">
    <property type="entry name" value="WH-like_DNA-bd_sf"/>
</dbReference>
<organism evidence="4 5">
    <name type="scientific">Pseudomonas jessenii</name>
    <dbReference type="NCBI Taxonomy" id="77298"/>
    <lineage>
        <taxon>Bacteria</taxon>
        <taxon>Pseudomonadati</taxon>
        <taxon>Pseudomonadota</taxon>
        <taxon>Gammaproteobacteria</taxon>
        <taxon>Pseudomonadales</taxon>
        <taxon>Pseudomonadaceae</taxon>
        <taxon>Pseudomonas</taxon>
    </lineage>
</organism>
<protein>
    <submittedName>
        <fullName evidence="4">Transcriptional regulatory protein, C terminal</fullName>
    </submittedName>
</protein>
<reference evidence="5" key="1">
    <citation type="submission" date="2016-10" db="EMBL/GenBank/DDBJ databases">
        <authorList>
            <person name="Varghese N."/>
            <person name="Submissions S."/>
        </authorList>
    </citation>
    <scope>NUCLEOTIDE SEQUENCE [LARGE SCALE GENOMIC DNA]</scope>
    <source>
        <strain evidence="5">BS3660</strain>
    </source>
</reference>
<name>A0A231GP61_PSEJE</name>
<dbReference type="InterPro" id="IPR016032">
    <property type="entry name" value="Sig_transdc_resp-reg_C-effctor"/>
</dbReference>
<dbReference type="GO" id="GO:0003677">
    <property type="term" value="F:DNA binding"/>
    <property type="evidence" value="ECO:0007669"/>
    <property type="project" value="UniProtKB-UniRule"/>
</dbReference>
<dbReference type="RefSeq" id="WP_090454167.1">
    <property type="nucleotide sequence ID" value="NZ_FNTC01000002.1"/>
</dbReference>
<dbReference type="AlphaFoldDB" id="A0A231GP61"/>
<sequence length="228" mass="25763">MDSSTNLPRKYFVVVTHNPALQLELEALLTSKRYNSYGTSQAKMFYEGVAPPTSAPKLMEFISPQVAKMVPPVIKHDTQRILSTFKSEWQAVQSVTKFTHFTSTADNARDDTRECVSQAAKPHAPLTETWRLSDANGALTKDGVEIALTGLEATLLKKMLHHEDRVVSKDDLIRSIGREPEHYRGLEMCLSRLQEKFKNASNGERLFRAVRNRGYCLIQKIVRVKKSA</sequence>
<dbReference type="Gene3D" id="1.10.10.10">
    <property type="entry name" value="Winged helix-like DNA-binding domain superfamily/Winged helix DNA-binding domain"/>
    <property type="match status" value="1"/>
</dbReference>
<proteinExistence type="predicted"/>
<dbReference type="GO" id="GO:0006355">
    <property type="term" value="P:regulation of DNA-templated transcription"/>
    <property type="evidence" value="ECO:0007669"/>
    <property type="project" value="InterPro"/>
</dbReference>
<dbReference type="CDD" id="cd00383">
    <property type="entry name" value="trans_reg_C"/>
    <property type="match status" value="1"/>
</dbReference>
<keyword evidence="5" id="KW-1185">Reference proteome</keyword>
<evidence type="ECO:0000256" key="1">
    <source>
        <dbReference type="ARBA" id="ARBA00023125"/>
    </source>
</evidence>
<dbReference type="EMBL" id="FNTC01000002">
    <property type="protein sequence ID" value="SEC03751.1"/>
    <property type="molecule type" value="Genomic_DNA"/>
</dbReference>
<accession>A0A231GP61</accession>
<dbReference type="InterPro" id="IPR001867">
    <property type="entry name" value="OmpR/PhoB-type_DNA-bd"/>
</dbReference>
<dbReference type="SMART" id="SM00862">
    <property type="entry name" value="Trans_reg_C"/>
    <property type="match status" value="1"/>
</dbReference>
<evidence type="ECO:0000313" key="5">
    <source>
        <dbReference type="Proteomes" id="UP000198542"/>
    </source>
</evidence>
<feature type="domain" description="OmpR/PhoB-type" evidence="3">
    <location>
        <begin position="122"/>
        <end position="219"/>
    </location>
</feature>
<dbReference type="PROSITE" id="PS51755">
    <property type="entry name" value="OMPR_PHOB"/>
    <property type="match status" value="1"/>
</dbReference>
<dbReference type="Proteomes" id="UP000198542">
    <property type="component" value="Unassembled WGS sequence"/>
</dbReference>
<dbReference type="Pfam" id="PF00486">
    <property type="entry name" value="Trans_reg_C"/>
    <property type="match status" value="1"/>
</dbReference>
<feature type="DNA-binding region" description="OmpR/PhoB-type" evidence="2">
    <location>
        <begin position="122"/>
        <end position="219"/>
    </location>
</feature>
<evidence type="ECO:0000256" key="2">
    <source>
        <dbReference type="PROSITE-ProRule" id="PRU01091"/>
    </source>
</evidence>
<dbReference type="GO" id="GO:0000160">
    <property type="term" value="P:phosphorelay signal transduction system"/>
    <property type="evidence" value="ECO:0007669"/>
    <property type="project" value="InterPro"/>
</dbReference>
<evidence type="ECO:0000259" key="3">
    <source>
        <dbReference type="PROSITE" id="PS51755"/>
    </source>
</evidence>
<evidence type="ECO:0000313" key="4">
    <source>
        <dbReference type="EMBL" id="SEC03751.1"/>
    </source>
</evidence>
<gene>
    <name evidence="4" type="ORF">SAMN04490187_2921</name>
</gene>
<dbReference type="SUPFAM" id="SSF46894">
    <property type="entry name" value="C-terminal effector domain of the bipartite response regulators"/>
    <property type="match status" value="1"/>
</dbReference>
<keyword evidence="1 2" id="KW-0238">DNA-binding</keyword>